<proteinExistence type="predicted"/>
<feature type="region of interest" description="Disordered" evidence="1">
    <location>
        <begin position="149"/>
        <end position="213"/>
    </location>
</feature>
<dbReference type="Proteomes" id="UP000182938">
    <property type="component" value="Chromosome"/>
</dbReference>
<keyword evidence="2" id="KW-0472">Membrane</keyword>
<gene>
    <name evidence="3" type="ORF">ASJ30_01850</name>
</gene>
<feature type="transmembrane region" description="Helical" evidence="2">
    <location>
        <begin position="229"/>
        <end position="247"/>
    </location>
</feature>
<dbReference type="CDD" id="cd07823">
    <property type="entry name" value="SRPBCC_5"/>
    <property type="match status" value="1"/>
</dbReference>
<dbReference type="AlphaFoldDB" id="A0A1L3ME26"/>
<dbReference type="Pfam" id="PF06240">
    <property type="entry name" value="COXG"/>
    <property type="match status" value="1"/>
</dbReference>
<reference evidence="3 4" key="1">
    <citation type="submission" date="2015-11" db="EMBL/GenBank/DDBJ databases">
        <authorList>
            <person name="Zhang Y."/>
            <person name="Guo Z."/>
        </authorList>
    </citation>
    <scope>NUCLEOTIDE SEQUENCE [LARGE SCALE GENOMIC DNA]</scope>
    <source>
        <strain evidence="3 4">YFY001</strain>
    </source>
</reference>
<protein>
    <submittedName>
        <fullName evidence="3">Carbon monoxide dehydrogenase</fullName>
    </submittedName>
</protein>
<dbReference type="RefSeq" id="WP_072623600.1">
    <property type="nucleotide sequence ID" value="NZ_CP013290.1"/>
</dbReference>
<dbReference type="PANTHER" id="PTHR38588">
    <property type="entry name" value="BLL0334 PROTEIN"/>
    <property type="match status" value="1"/>
</dbReference>
<sequence length="252" mass="25387">MQLTHSFTVPAGIDETWAALNDIESVAGCFPGAQVTHADADSFEGTVKVKLGPIALVYKGSGDFVDKDEAAHRMGITAKGKDKRGNGTAGADVVVTMAPEGAASTKVEVVTDLNITGKPAQFGRGVMQDVSDKLLGQFVDCLAGRFAAPEATPEPTGEEEAAATSPAQTPTRSTTTPAATGPASAAAPAASSPAVSSPAVSSPAARPASSSDDAIDLGATALPVLLRAYGPQIAAALAPLVLLIIALRRRKG</sequence>
<feature type="compositionally biased region" description="Low complexity" evidence="1">
    <location>
        <begin position="162"/>
        <end position="211"/>
    </location>
</feature>
<evidence type="ECO:0000313" key="4">
    <source>
        <dbReference type="Proteomes" id="UP000182938"/>
    </source>
</evidence>
<keyword evidence="4" id="KW-1185">Reference proteome</keyword>
<evidence type="ECO:0000256" key="2">
    <source>
        <dbReference type="SAM" id="Phobius"/>
    </source>
</evidence>
<organism evidence="3 4">
    <name type="scientific">Janibacter indicus</name>
    <dbReference type="NCBI Taxonomy" id="857417"/>
    <lineage>
        <taxon>Bacteria</taxon>
        <taxon>Bacillati</taxon>
        <taxon>Actinomycetota</taxon>
        <taxon>Actinomycetes</taxon>
        <taxon>Micrococcales</taxon>
        <taxon>Intrasporangiaceae</taxon>
        <taxon>Janibacter</taxon>
    </lineage>
</organism>
<dbReference type="Gene3D" id="3.30.530.20">
    <property type="match status" value="1"/>
</dbReference>
<dbReference type="SUPFAM" id="SSF55961">
    <property type="entry name" value="Bet v1-like"/>
    <property type="match status" value="1"/>
</dbReference>
<evidence type="ECO:0000313" key="3">
    <source>
        <dbReference type="EMBL" id="APH00426.1"/>
    </source>
</evidence>
<accession>A0A1L3ME26</accession>
<dbReference type="InterPro" id="IPR010419">
    <property type="entry name" value="CO_DH_gsu"/>
</dbReference>
<dbReference type="KEGG" id="jte:ASJ30_01850"/>
<name>A0A1L3ME26_9MICO</name>
<dbReference type="InterPro" id="IPR023393">
    <property type="entry name" value="START-like_dom_sf"/>
</dbReference>
<dbReference type="EMBL" id="CP013290">
    <property type="protein sequence ID" value="APH00426.1"/>
    <property type="molecule type" value="Genomic_DNA"/>
</dbReference>
<evidence type="ECO:0000256" key="1">
    <source>
        <dbReference type="SAM" id="MobiDB-lite"/>
    </source>
</evidence>
<keyword evidence="2" id="KW-1133">Transmembrane helix</keyword>
<keyword evidence="2" id="KW-0812">Transmembrane</keyword>
<dbReference type="PANTHER" id="PTHR38588:SF1">
    <property type="entry name" value="BLL0334 PROTEIN"/>
    <property type="match status" value="1"/>
</dbReference>